<protein>
    <submittedName>
        <fullName evidence="2">Uncharacterized protein</fullName>
    </submittedName>
</protein>
<dbReference type="HOGENOM" id="CLU_1209685_0_0_1"/>
<dbReference type="AlphaFoldDB" id="A0A0D2DQG6"/>
<gene>
    <name evidence="2" type="ORF">PV04_09389</name>
</gene>
<reference evidence="2 3" key="1">
    <citation type="submission" date="2015-01" db="EMBL/GenBank/DDBJ databases">
        <title>The Genome Sequence of Capronia semiimmersa CBS27337.</title>
        <authorList>
            <consortium name="The Broad Institute Genomics Platform"/>
            <person name="Cuomo C."/>
            <person name="de Hoog S."/>
            <person name="Gorbushina A."/>
            <person name="Stielow B."/>
            <person name="Teixiera M."/>
            <person name="Abouelleil A."/>
            <person name="Chapman S.B."/>
            <person name="Priest M."/>
            <person name="Young S.K."/>
            <person name="Wortman J."/>
            <person name="Nusbaum C."/>
            <person name="Birren B."/>
        </authorList>
    </citation>
    <scope>NUCLEOTIDE SEQUENCE [LARGE SCALE GENOMIC DNA]</scope>
    <source>
        <strain evidence="2 3">CBS 27337</strain>
    </source>
</reference>
<keyword evidence="3" id="KW-1185">Reference proteome</keyword>
<dbReference type="STRING" id="5601.A0A0D2DQG6"/>
<organism evidence="2 3">
    <name type="scientific">Phialophora macrospora</name>
    <dbReference type="NCBI Taxonomy" id="1851006"/>
    <lineage>
        <taxon>Eukaryota</taxon>
        <taxon>Fungi</taxon>
        <taxon>Dikarya</taxon>
        <taxon>Ascomycota</taxon>
        <taxon>Pezizomycotina</taxon>
        <taxon>Eurotiomycetes</taxon>
        <taxon>Chaetothyriomycetidae</taxon>
        <taxon>Chaetothyriales</taxon>
        <taxon>Herpotrichiellaceae</taxon>
        <taxon>Phialophora</taxon>
    </lineage>
</organism>
<dbReference type="Proteomes" id="UP000054266">
    <property type="component" value="Unassembled WGS sequence"/>
</dbReference>
<evidence type="ECO:0000256" key="1">
    <source>
        <dbReference type="SAM" id="MobiDB-lite"/>
    </source>
</evidence>
<evidence type="ECO:0000313" key="2">
    <source>
        <dbReference type="EMBL" id="KIW64457.1"/>
    </source>
</evidence>
<evidence type="ECO:0000313" key="3">
    <source>
        <dbReference type="Proteomes" id="UP000054266"/>
    </source>
</evidence>
<name>A0A0D2DQG6_9EURO</name>
<accession>A0A0D2DQG6</accession>
<feature type="compositionally biased region" description="Basic residues" evidence="1">
    <location>
        <begin position="33"/>
        <end position="48"/>
    </location>
</feature>
<feature type="region of interest" description="Disordered" evidence="1">
    <location>
        <begin position="1"/>
        <end position="48"/>
    </location>
</feature>
<sequence length="229" mass="25833">MTDSPPAATSRQTATRKVLSPGRSLHYKDLPPLHRHHHRHAPHARPRTQHIEITTPLRGPAPAQTGRAGSQLRPLPGLRARQQLYIRPAQLQLDAIPLLRGGHGRRVPRLDQQSRAWTSSPARRFGAFPFFTDRNATVRISNVEAMSFRAGSLAHTTQEEHLGHCIFWMRRIERILEGKGRFTERGMMDSAVPHSLHCTESLLKRLEEGIDPVDRHELHAVIGIGFNSC</sequence>
<dbReference type="EMBL" id="KN846961">
    <property type="protein sequence ID" value="KIW64457.1"/>
    <property type="molecule type" value="Genomic_DNA"/>
</dbReference>
<feature type="compositionally biased region" description="Polar residues" evidence="1">
    <location>
        <begin position="1"/>
        <end position="15"/>
    </location>
</feature>
<proteinExistence type="predicted"/>